<feature type="region of interest" description="Disordered" evidence="1">
    <location>
        <begin position="44"/>
        <end position="70"/>
    </location>
</feature>
<proteinExistence type="predicted"/>
<name>A0A090E5W3_MESPL</name>
<evidence type="ECO:0000313" key="3">
    <source>
        <dbReference type="Proteomes" id="UP000045285"/>
    </source>
</evidence>
<keyword evidence="3" id="KW-1185">Reference proteome</keyword>
<dbReference type="Proteomes" id="UP000045285">
    <property type="component" value="Unassembled WGS sequence"/>
</dbReference>
<evidence type="ECO:0000256" key="1">
    <source>
        <dbReference type="SAM" id="MobiDB-lite"/>
    </source>
</evidence>
<accession>A0A090E5W3</accession>
<feature type="compositionally biased region" description="Polar residues" evidence="1">
    <location>
        <begin position="48"/>
        <end position="64"/>
    </location>
</feature>
<reference evidence="3" key="1">
    <citation type="submission" date="2014-08" db="EMBL/GenBank/DDBJ databases">
        <authorList>
            <person name="Moulin L."/>
        </authorList>
    </citation>
    <scope>NUCLEOTIDE SEQUENCE [LARGE SCALE GENOMIC DNA]</scope>
</reference>
<organism evidence="2 3">
    <name type="scientific">Mesorhizobium plurifarium</name>
    <dbReference type="NCBI Taxonomy" id="69974"/>
    <lineage>
        <taxon>Bacteria</taxon>
        <taxon>Pseudomonadati</taxon>
        <taxon>Pseudomonadota</taxon>
        <taxon>Alphaproteobacteria</taxon>
        <taxon>Hyphomicrobiales</taxon>
        <taxon>Phyllobacteriaceae</taxon>
        <taxon>Mesorhizobium</taxon>
    </lineage>
</organism>
<protein>
    <submittedName>
        <fullName evidence="2">Uncharacterized protein</fullName>
    </submittedName>
</protein>
<evidence type="ECO:0000313" key="2">
    <source>
        <dbReference type="EMBL" id="CDX25017.1"/>
    </source>
</evidence>
<sequence>MAKTPIGGLVSALEHVAEVAQVFLVISQVETLTVKTVPAALMPRTAEKSSLSKPTQSNTVNLSPVRTRCR</sequence>
<dbReference type="AlphaFoldDB" id="A0A090E5W3"/>
<dbReference type="EMBL" id="CCMZ01000044">
    <property type="protein sequence ID" value="CDX25017.1"/>
    <property type="molecule type" value="Genomic_DNA"/>
</dbReference>
<gene>
    <name evidence="2" type="ORF">MPL3356_490058</name>
</gene>